<dbReference type="InterPro" id="IPR032710">
    <property type="entry name" value="NTF2-like_dom_sf"/>
</dbReference>
<name>W7E3J7_BIPV3</name>
<proteinExistence type="inferred from homology"/>
<keyword evidence="5" id="KW-1185">Reference proteome</keyword>
<dbReference type="SUPFAM" id="SSF54427">
    <property type="entry name" value="NTF2-like"/>
    <property type="match status" value="1"/>
</dbReference>
<dbReference type="Proteomes" id="UP000054337">
    <property type="component" value="Unassembled WGS sequence"/>
</dbReference>
<reference evidence="4 5" key="1">
    <citation type="journal article" date="2013" name="PLoS Genet.">
        <title>Comparative genome structure, secondary metabolite, and effector coding capacity across Cochliobolus pathogens.</title>
        <authorList>
            <person name="Condon B.J."/>
            <person name="Leng Y."/>
            <person name="Wu D."/>
            <person name="Bushley K.E."/>
            <person name="Ohm R.A."/>
            <person name="Otillar R."/>
            <person name="Martin J."/>
            <person name="Schackwitz W."/>
            <person name="Grimwood J."/>
            <person name="MohdZainudin N."/>
            <person name="Xue C."/>
            <person name="Wang R."/>
            <person name="Manning V.A."/>
            <person name="Dhillon B."/>
            <person name="Tu Z.J."/>
            <person name="Steffenson B.J."/>
            <person name="Salamov A."/>
            <person name="Sun H."/>
            <person name="Lowry S."/>
            <person name="LaButti K."/>
            <person name="Han J."/>
            <person name="Copeland A."/>
            <person name="Lindquist E."/>
            <person name="Barry K."/>
            <person name="Schmutz J."/>
            <person name="Baker S.E."/>
            <person name="Ciuffetti L.M."/>
            <person name="Grigoriev I.V."/>
            <person name="Zhong S."/>
            <person name="Turgeon B.G."/>
        </authorList>
    </citation>
    <scope>NUCLEOTIDE SEQUENCE [LARGE SCALE GENOMIC DNA]</scope>
    <source>
        <strain evidence="4 5">FI3</strain>
    </source>
</reference>
<keyword evidence="2" id="KW-0456">Lyase</keyword>
<evidence type="ECO:0000256" key="1">
    <source>
        <dbReference type="ARBA" id="ARBA00008584"/>
    </source>
</evidence>
<dbReference type="AlphaFoldDB" id="W7E3J7"/>
<accession>W7E3J7</accession>
<gene>
    <name evidence="4" type="ORF">COCVIDRAFT_32062</name>
</gene>
<dbReference type="Pfam" id="PF02982">
    <property type="entry name" value="Scytalone_dh"/>
    <property type="match status" value="1"/>
</dbReference>
<evidence type="ECO:0000256" key="2">
    <source>
        <dbReference type="ARBA" id="ARBA00023239"/>
    </source>
</evidence>
<dbReference type="RefSeq" id="XP_014550099.1">
    <property type="nucleotide sequence ID" value="XM_014694613.1"/>
</dbReference>
<sequence>MSPPLKLSFNDEQRLREVTFTWTKAWDTKDLAAFLSIAAPKVIADYTELFSGGHVVQTDPETLFKGLFNEFSLGHPNLKTQHLLGAARFTRIDGSKAIGEWQVRANHVKKHQDGQLSIWDSSAYAKLTYVIVNGEWKLHAWKPHSVSCEIGSYKETIAKL</sequence>
<evidence type="ECO:0000313" key="4">
    <source>
        <dbReference type="EMBL" id="EUN20525.1"/>
    </source>
</evidence>
<dbReference type="InterPro" id="IPR049884">
    <property type="entry name" value="Scytalone_dh"/>
</dbReference>
<protein>
    <recommendedName>
        <fullName evidence="3">Scytalone dehydratase-like domain-containing protein</fullName>
    </recommendedName>
</protein>
<evidence type="ECO:0000313" key="5">
    <source>
        <dbReference type="Proteomes" id="UP000054337"/>
    </source>
</evidence>
<comment type="similarity">
    <text evidence="1">Belongs to the scytalone dehydratase family.</text>
</comment>
<organism evidence="4 5">
    <name type="scientific">Bipolaris victoriae (strain FI3)</name>
    <name type="common">Victoria blight of oats agent</name>
    <name type="synonym">Cochliobolus victoriae</name>
    <dbReference type="NCBI Taxonomy" id="930091"/>
    <lineage>
        <taxon>Eukaryota</taxon>
        <taxon>Fungi</taxon>
        <taxon>Dikarya</taxon>
        <taxon>Ascomycota</taxon>
        <taxon>Pezizomycotina</taxon>
        <taxon>Dothideomycetes</taxon>
        <taxon>Pleosporomycetidae</taxon>
        <taxon>Pleosporales</taxon>
        <taxon>Pleosporineae</taxon>
        <taxon>Pleosporaceae</taxon>
        <taxon>Bipolaris</taxon>
    </lineage>
</organism>
<dbReference type="HOGENOM" id="CLU_101889_1_0_1"/>
<dbReference type="GO" id="GO:0016829">
    <property type="term" value="F:lyase activity"/>
    <property type="evidence" value="ECO:0007669"/>
    <property type="project" value="UniProtKB-KW"/>
</dbReference>
<dbReference type="Gene3D" id="3.10.450.50">
    <property type="match status" value="1"/>
</dbReference>
<evidence type="ECO:0000259" key="3">
    <source>
        <dbReference type="Pfam" id="PF02982"/>
    </source>
</evidence>
<dbReference type="GeneID" id="26254951"/>
<feature type="domain" description="Scytalone dehydratase-like" evidence="3">
    <location>
        <begin position="7"/>
        <end position="144"/>
    </location>
</feature>
<dbReference type="EMBL" id="KI968968">
    <property type="protein sequence ID" value="EUN20525.1"/>
    <property type="molecule type" value="Genomic_DNA"/>
</dbReference>